<sequence>MMRTFVTLVLVLAGCGGKMTTPPTGEKPDPATGVAAFATVRAVLQHPRCQNCHPAGDAPLQGTEGRVHAMNVQRGPTGHGMAGAECTTCHGPANPPSNYGLHVPPGSIKGWHMPKPEEKLVFVGLTPRALCEQVKDPARNGGMDMAALRVHLEDPLVKWGWDPGFGREPVSTPYATFIAAWETWAAAGAPCPN</sequence>
<dbReference type="SUPFAM" id="SSF48695">
    <property type="entry name" value="Multiheme cytochromes"/>
    <property type="match status" value="1"/>
</dbReference>
<dbReference type="EMBL" id="JMCB01000029">
    <property type="protein sequence ID" value="KFE60678.1"/>
    <property type="molecule type" value="Genomic_DNA"/>
</dbReference>
<dbReference type="PROSITE" id="PS51257">
    <property type="entry name" value="PROKAR_LIPOPROTEIN"/>
    <property type="match status" value="1"/>
</dbReference>
<reference evidence="2 3" key="1">
    <citation type="submission" date="2014-04" db="EMBL/GenBank/DDBJ databases">
        <title>Genome assembly of Hyalangium minutum DSM 14724.</title>
        <authorList>
            <person name="Sharma G."/>
            <person name="Subramanian S."/>
        </authorList>
    </citation>
    <scope>NUCLEOTIDE SEQUENCE [LARGE SCALE GENOMIC DNA]</scope>
    <source>
        <strain evidence="2 3">DSM 14724</strain>
    </source>
</reference>
<dbReference type="STRING" id="394096.DB31_4860"/>
<dbReference type="OrthoDB" id="656942at2"/>
<dbReference type="EMBL" id="JMCB01000040">
    <property type="protein sequence ID" value="KFE58440.1"/>
    <property type="molecule type" value="Genomic_DNA"/>
</dbReference>
<comment type="caution">
    <text evidence="2">The sequence shown here is derived from an EMBL/GenBank/DDBJ whole genome shotgun (WGS) entry which is preliminary data.</text>
</comment>
<dbReference type="InterPro" id="IPR036280">
    <property type="entry name" value="Multihaem_cyt_sf"/>
</dbReference>
<evidence type="ECO:0000313" key="3">
    <source>
        <dbReference type="Proteomes" id="UP000028725"/>
    </source>
</evidence>
<evidence type="ECO:0000313" key="2">
    <source>
        <dbReference type="EMBL" id="KFE60678.1"/>
    </source>
</evidence>
<proteinExistence type="predicted"/>
<protein>
    <submittedName>
        <fullName evidence="2">Putative Isoquinoline 1-oxidoreductase subunit protein</fullName>
    </submittedName>
</protein>
<gene>
    <name evidence="2" type="ORF">DB31_4860</name>
    <name evidence="1" type="ORF">DB31_6706</name>
</gene>
<accession>A0A085VZ15</accession>
<organism evidence="2 3">
    <name type="scientific">Hyalangium minutum</name>
    <dbReference type="NCBI Taxonomy" id="394096"/>
    <lineage>
        <taxon>Bacteria</taxon>
        <taxon>Pseudomonadati</taxon>
        <taxon>Myxococcota</taxon>
        <taxon>Myxococcia</taxon>
        <taxon>Myxococcales</taxon>
        <taxon>Cystobacterineae</taxon>
        <taxon>Archangiaceae</taxon>
        <taxon>Hyalangium</taxon>
    </lineage>
</organism>
<dbReference type="Proteomes" id="UP000028725">
    <property type="component" value="Unassembled WGS sequence"/>
</dbReference>
<name>A0A085VZ15_9BACT</name>
<dbReference type="RefSeq" id="WP_052420680.1">
    <property type="nucleotide sequence ID" value="NZ_JMCB01000029.1"/>
</dbReference>
<keyword evidence="3" id="KW-1185">Reference proteome</keyword>
<dbReference type="AlphaFoldDB" id="A0A085VZ15"/>
<evidence type="ECO:0000313" key="1">
    <source>
        <dbReference type="EMBL" id="KFE58440.1"/>
    </source>
</evidence>